<keyword evidence="2" id="KW-1185">Reference proteome</keyword>
<sequence length="167" mass="18139">MTAHFDVLGIDPGKHVGISHLRATTASVSNPHWAHLGKLQIESKLLETQHDFPSALARLREIFESLSNTRPLVVAVEHFVLTRTSTFGGAHFALEVTGVVHAFANIYTPRATLCTDQKPAEAKLISNPTLNDLGIRSRGDGSDDHAHMAAKHALLACARVRKGKLLL</sequence>
<dbReference type="Proteomes" id="UP000221359">
    <property type="component" value="Segment"/>
</dbReference>
<gene>
    <name evidence="1" type="ORF">GMA2_65</name>
</gene>
<organism evidence="1 2">
    <name type="scientific">Gordonia phage GMA2</name>
    <dbReference type="NCBI Taxonomy" id="1647283"/>
    <lineage>
        <taxon>Viruses</taxon>
        <taxon>Duplodnaviria</taxon>
        <taxon>Heunggongvirae</taxon>
        <taxon>Uroviricota</taxon>
        <taxon>Caudoviricetes</taxon>
        <taxon>Gimaduovirus</taxon>
        <taxon>Gimaduovirus GMA2</taxon>
    </lineage>
</organism>
<dbReference type="EMBL" id="KR063281">
    <property type="protein sequence ID" value="AKJ72603.1"/>
    <property type="molecule type" value="Genomic_DNA"/>
</dbReference>
<evidence type="ECO:0000313" key="1">
    <source>
        <dbReference type="EMBL" id="AKJ72603.1"/>
    </source>
</evidence>
<accession>A0A0K0N776</accession>
<protein>
    <submittedName>
        <fullName evidence="1">Uncharacterized protein</fullName>
    </submittedName>
</protein>
<reference evidence="1 2" key="1">
    <citation type="journal article" date="2015" name="PLoS ONE">
        <title>Lysis to Kill: Evaluation of the Lytic Abilities, and Genomics of Nine Bacteriophages Infective for Gordonia spp. and Their Potential Use in Activated Sludge Foam Biocontrol.</title>
        <authorList>
            <person name="Dyson Z.A."/>
            <person name="Tucci J."/>
            <person name="Seviour R.J."/>
            <person name="Petrovski S."/>
        </authorList>
    </citation>
    <scope>NUCLEOTIDE SEQUENCE [LARGE SCALE GENOMIC DNA]</scope>
</reference>
<proteinExistence type="predicted"/>
<evidence type="ECO:0000313" key="2">
    <source>
        <dbReference type="Proteomes" id="UP000221359"/>
    </source>
</evidence>
<name>A0A0K0N776_9CAUD</name>